<dbReference type="Gene3D" id="1.20.1560.10">
    <property type="entry name" value="ABC transporter type 1, transmembrane domain"/>
    <property type="match status" value="2"/>
</dbReference>
<feature type="domain" description="ABC transmembrane type-1" evidence="19">
    <location>
        <begin position="1050"/>
        <end position="1336"/>
    </location>
</feature>
<evidence type="ECO:0000256" key="9">
    <source>
        <dbReference type="ARBA" id="ARBA00022741"/>
    </source>
</evidence>
<dbReference type="GO" id="GO:0000323">
    <property type="term" value="C:lytic vacuole"/>
    <property type="evidence" value="ECO:0007669"/>
    <property type="project" value="UniProtKB-ARBA"/>
</dbReference>
<dbReference type="GO" id="GO:0016887">
    <property type="term" value="F:ATP hydrolysis activity"/>
    <property type="evidence" value="ECO:0007669"/>
    <property type="project" value="InterPro"/>
</dbReference>
<evidence type="ECO:0000256" key="13">
    <source>
        <dbReference type="ARBA" id="ARBA00023136"/>
    </source>
</evidence>
<evidence type="ECO:0000256" key="15">
    <source>
        <dbReference type="ARBA" id="ARBA00047523"/>
    </source>
</evidence>
<evidence type="ECO:0000256" key="10">
    <source>
        <dbReference type="ARBA" id="ARBA00022840"/>
    </source>
</evidence>
<dbReference type="GO" id="GO:0005886">
    <property type="term" value="C:plasma membrane"/>
    <property type="evidence" value="ECO:0007669"/>
    <property type="project" value="UniProtKB-SubCell"/>
</dbReference>
<evidence type="ECO:0000256" key="6">
    <source>
        <dbReference type="ARBA" id="ARBA00022554"/>
    </source>
</evidence>
<dbReference type="GO" id="GO:0005774">
    <property type="term" value="C:vacuolar membrane"/>
    <property type="evidence" value="ECO:0007669"/>
    <property type="project" value="UniProtKB-SubCell"/>
</dbReference>
<dbReference type="PANTHER" id="PTHR24223:SF443">
    <property type="entry name" value="MULTIDRUG-RESISTANCE LIKE PROTEIN 1, ISOFORM I"/>
    <property type="match status" value="1"/>
</dbReference>
<reference evidence="20" key="1">
    <citation type="submission" date="2021-07" db="EMBL/GenBank/DDBJ databases">
        <authorList>
            <person name="Catto M.A."/>
            <person name="Jacobson A."/>
            <person name="Kennedy G."/>
            <person name="Labadie P."/>
            <person name="Hunt B.G."/>
            <person name="Srinivasan R."/>
        </authorList>
    </citation>
    <scope>NUCLEOTIDE SEQUENCE</scope>
    <source>
        <strain evidence="20">PL_HMW_Pooled</strain>
        <tissue evidence="20">Head</tissue>
    </source>
</reference>
<dbReference type="FunFam" id="1.20.1560.10:FF:000001">
    <property type="entry name" value="ATP-binding cassette subfamily C member 1"/>
    <property type="match status" value="1"/>
</dbReference>
<dbReference type="InterPro" id="IPR056227">
    <property type="entry name" value="TMD0_ABC"/>
</dbReference>
<feature type="transmembrane region" description="Helical" evidence="17">
    <location>
        <begin position="466"/>
        <end position="487"/>
    </location>
</feature>
<evidence type="ECO:0000259" key="19">
    <source>
        <dbReference type="PROSITE" id="PS50929"/>
    </source>
</evidence>
<feature type="transmembrane region" description="Helical" evidence="17">
    <location>
        <begin position="493"/>
        <end position="512"/>
    </location>
</feature>
<evidence type="ECO:0000256" key="17">
    <source>
        <dbReference type="SAM" id="Phobius"/>
    </source>
</evidence>
<feature type="transmembrane region" description="Helical" evidence="17">
    <location>
        <begin position="182"/>
        <end position="204"/>
    </location>
</feature>
<keyword evidence="13 17" id="KW-0472">Membrane</keyword>
<dbReference type="InterPro" id="IPR005292">
    <property type="entry name" value="MRP"/>
</dbReference>
<feature type="transmembrane region" description="Helical" evidence="17">
    <location>
        <begin position="579"/>
        <end position="600"/>
    </location>
</feature>
<evidence type="ECO:0000256" key="5">
    <source>
        <dbReference type="ARBA" id="ARBA00022475"/>
    </source>
</evidence>
<feature type="transmembrane region" description="Helical" evidence="17">
    <location>
        <begin position="37"/>
        <end position="58"/>
    </location>
</feature>
<gene>
    <name evidence="20" type="ORF">KUF71_023390</name>
</gene>
<keyword evidence="7 17" id="KW-0812">Transmembrane</keyword>
<dbReference type="InterPro" id="IPR027417">
    <property type="entry name" value="P-loop_NTPase"/>
</dbReference>
<keyword evidence="21" id="KW-1185">Reference proteome</keyword>
<feature type="transmembrane region" description="Helical" evidence="17">
    <location>
        <begin position="349"/>
        <end position="370"/>
    </location>
</feature>
<dbReference type="PROSITE" id="PS50929">
    <property type="entry name" value="ABC_TM1F"/>
    <property type="match status" value="2"/>
</dbReference>
<comment type="subcellular location">
    <subcellularLocation>
        <location evidence="2">Cell membrane</location>
        <topology evidence="2">Multi-pass membrane protein</topology>
    </subcellularLocation>
    <subcellularLocation>
        <location evidence="1">Vacuole membrane</location>
        <topology evidence="1">Multi-pass membrane protein</topology>
    </subcellularLocation>
</comment>
<dbReference type="Pfam" id="PF24357">
    <property type="entry name" value="TMD0_ABC"/>
    <property type="match status" value="1"/>
</dbReference>
<dbReference type="EMBL" id="JAHWGI010000349">
    <property type="protein sequence ID" value="KAK3913977.1"/>
    <property type="molecule type" value="Genomic_DNA"/>
</dbReference>
<dbReference type="InterPro" id="IPR017871">
    <property type="entry name" value="ABC_transporter-like_CS"/>
</dbReference>
<evidence type="ECO:0000256" key="16">
    <source>
        <dbReference type="SAM" id="MobiDB-lite"/>
    </source>
</evidence>
<feature type="domain" description="ABC transporter" evidence="18">
    <location>
        <begin position="669"/>
        <end position="893"/>
    </location>
</feature>
<evidence type="ECO:0000256" key="1">
    <source>
        <dbReference type="ARBA" id="ARBA00004128"/>
    </source>
</evidence>
<evidence type="ECO:0000256" key="14">
    <source>
        <dbReference type="ARBA" id="ARBA00024220"/>
    </source>
</evidence>
<keyword evidence="6" id="KW-0926">Vacuole</keyword>
<evidence type="ECO:0000259" key="18">
    <source>
        <dbReference type="PROSITE" id="PS50893"/>
    </source>
</evidence>
<dbReference type="FunFam" id="3.40.50.300:FF:000293">
    <property type="entry name" value="ATP binding cassette subfamily C member 1"/>
    <property type="match status" value="1"/>
</dbReference>
<dbReference type="InterPro" id="IPR036640">
    <property type="entry name" value="ABC1_TM_sf"/>
</dbReference>
<comment type="catalytic activity">
    <reaction evidence="15">
        <text>leukotriene C4(in) + ATP + H2O = leukotriene C4(out) + ADP + phosphate + H(+)</text>
        <dbReference type="Rhea" id="RHEA:38963"/>
        <dbReference type="ChEBI" id="CHEBI:15377"/>
        <dbReference type="ChEBI" id="CHEBI:15378"/>
        <dbReference type="ChEBI" id="CHEBI:30616"/>
        <dbReference type="ChEBI" id="CHEBI:43474"/>
        <dbReference type="ChEBI" id="CHEBI:57973"/>
        <dbReference type="ChEBI" id="CHEBI:456216"/>
    </reaction>
    <physiologicalReaction direction="left-to-right" evidence="15">
        <dbReference type="Rhea" id="RHEA:38964"/>
    </physiologicalReaction>
</comment>
<evidence type="ECO:0000256" key="2">
    <source>
        <dbReference type="ARBA" id="ARBA00004651"/>
    </source>
</evidence>
<protein>
    <recommendedName>
        <fullName evidence="14">ABC-type glutathione-S-conjugate transporter</fullName>
        <ecNumber evidence="14">7.6.2.3</ecNumber>
    </recommendedName>
</protein>
<evidence type="ECO:0000256" key="12">
    <source>
        <dbReference type="ARBA" id="ARBA00022989"/>
    </source>
</evidence>
<feature type="domain" description="ABC transmembrane type-1" evidence="19">
    <location>
        <begin position="355"/>
        <end position="637"/>
    </location>
</feature>
<organism evidence="20 21">
    <name type="scientific">Frankliniella fusca</name>
    <dbReference type="NCBI Taxonomy" id="407009"/>
    <lineage>
        <taxon>Eukaryota</taxon>
        <taxon>Metazoa</taxon>
        <taxon>Ecdysozoa</taxon>
        <taxon>Arthropoda</taxon>
        <taxon>Hexapoda</taxon>
        <taxon>Insecta</taxon>
        <taxon>Pterygota</taxon>
        <taxon>Neoptera</taxon>
        <taxon>Paraneoptera</taxon>
        <taxon>Thysanoptera</taxon>
        <taxon>Terebrantia</taxon>
        <taxon>Thripoidea</taxon>
        <taxon>Thripidae</taxon>
        <taxon>Frankliniella</taxon>
    </lineage>
</organism>
<proteinExistence type="inferred from homology"/>
<feature type="compositionally biased region" description="Basic residues" evidence="16">
    <location>
        <begin position="980"/>
        <end position="992"/>
    </location>
</feature>
<feature type="transmembrane region" description="Helical" evidence="17">
    <location>
        <begin position="136"/>
        <end position="153"/>
    </location>
</feature>
<comment type="caution">
    <text evidence="20">The sequence shown here is derived from an EMBL/GenBank/DDBJ whole genome shotgun (WGS) entry which is preliminary data.</text>
</comment>
<dbReference type="CDD" id="cd18603">
    <property type="entry name" value="ABC_6TM_MRP1_2_3_6_D2_like"/>
    <property type="match status" value="1"/>
</dbReference>
<feature type="transmembrane region" description="Helical" evidence="17">
    <location>
        <begin position="1188"/>
        <end position="1209"/>
    </location>
</feature>
<dbReference type="EC" id="7.6.2.3" evidence="14"/>
<keyword evidence="9" id="KW-0547">Nucleotide-binding</keyword>
<evidence type="ECO:0000313" key="20">
    <source>
        <dbReference type="EMBL" id="KAK3913977.1"/>
    </source>
</evidence>
<dbReference type="FunFam" id="1.20.1560.10:FF:000020">
    <property type="entry name" value="ABC metal ion transporter"/>
    <property type="match status" value="1"/>
</dbReference>
<dbReference type="PROSITE" id="PS00211">
    <property type="entry name" value="ABC_TRANSPORTER_1"/>
    <property type="match status" value="2"/>
</dbReference>
<dbReference type="CDD" id="cd03244">
    <property type="entry name" value="ABCC_MRP_domain2"/>
    <property type="match status" value="1"/>
</dbReference>
<dbReference type="InterPro" id="IPR003593">
    <property type="entry name" value="AAA+_ATPase"/>
</dbReference>
<dbReference type="InterPro" id="IPR011527">
    <property type="entry name" value="ABC1_TM_dom"/>
</dbReference>
<dbReference type="SUPFAM" id="SSF52540">
    <property type="entry name" value="P-loop containing nucleoside triphosphate hydrolases"/>
    <property type="match status" value="2"/>
</dbReference>
<evidence type="ECO:0000256" key="8">
    <source>
        <dbReference type="ARBA" id="ARBA00022737"/>
    </source>
</evidence>
<feature type="domain" description="ABC transporter" evidence="18">
    <location>
        <begin position="1373"/>
        <end position="1607"/>
    </location>
</feature>
<name>A0AAE1H387_9NEOP</name>
<dbReference type="GO" id="GO:0005524">
    <property type="term" value="F:ATP binding"/>
    <property type="evidence" value="ECO:0007669"/>
    <property type="project" value="UniProtKB-KW"/>
</dbReference>
<keyword evidence="10" id="KW-0067">ATP-binding</keyword>
<feature type="transmembrane region" description="Helical" evidence="17">
    <location>
        <begin position="390"/>
        <end position="408"/>
    </location>
</feature>
<dbReference type="PANTHER" id="PTHR24223">
    <property type="entry name" value="ATP-BINDING CASSETTE SUB-FAMILY C"/>
    <property type="match status" value="1"/>
</dbReference>
<dbReference type="Pfam" id="PF00664">
    <property type="entry name" value="ABC_membrane"/>
    <property type="match status" value="2"/>
</dbReference>
<dbReference type="NCBIfam" id="TIGR00957">
    <property type="entry name" value="MRP_assoc_pro"/>
    <property type="match status" value="1"/>
</dbReference>
<keyword evidence="8" id="KW-0677">Repeat</keyword>
<accession>A0AAE1H387</accession>
<evidence type="ECO:0000256" key="11">
    <source>
        <dbReference type="ARBA" id="ARBA00022967"/>
    </source>
</evidence>
<dbReference type="Pfam" id="PF00005">
    <property type="entry name" value="ABC_tran"/>
    <property type="match status" value="2"/>
</dbReference>
<evidence type="ECO:0000256" key="7">
    <source>
        <dbReference type="ARBA" id="ARBA00022692"/>
    </source>
</evidence>
<keyword evidence="11" id="KW-1278">Translocase</keyword>
<reference evidence="20" key="2">
    <citation type="journal article" date="2023" name="BMC Genomics">
        <title>Pest status, molecular evolution, and epigenetic factors derived from the genome assembly of Frankliniella fusca, a thysanopteran phytovirus vector.</title>
        <authorList>
            <person name="Catto M.A."/>
            <person name="Labadie P.E."/>
            <person name="Jacobson A.L."/>
            <person name="Kennedy G.G."/>
            <person name="Srinivasan R."/>
            <person name="Hunt B.G."/>
        </authorList>
    </citation>
    <scope>NUCLEOTIDE SEQUENCE</scope>
    <source>
        <strain evidence="20">PL_HMW_Pooled</strain>
    </source>
</reference>
<feature type="transmembrane region" description="Helical" evidence="17">
    <location>
        <begin position="79"/>
        <end position="99"/>
    </location>
</feature>
<dbReference type="InterPro" id="IPR003439">
    <property type="entry name" value="ABC_transporter-like_ATP-bd"/>
</dbReference>
<evidence type="ECO:0000256" key="3">
    <source>
        <dbReference type="ARBA" id="ARBA00009726"/>
    </source>
</evidence>
<feature type="compositionally biased region" description="Polar residues" evidence="16">
    <location>
        <begin position="904"/>
        <end position="917"/>
    </location>
</feature>
<keyword evidence="12 17" id="KW-1133">Transmembrane helix</keyword>
<dbReference type="GO" id="GO:0015431">
    <property type="term" value="F:ABC-type glutathione S-conjugate transporter activity"/>
    <property type="evidence" value="ECO:0007669"/>
    <property type="project" value="UniProtKB-EC"/>
</dbReference>
<dbReference type="FunFam" id="3.40.50.300:FF:000074">
    <property type="entry name" value="Multidrug resistance-associated protein 5 isoform 1"/>
    <property type="match status" value="1"/>
</dbReference>
<dbReference type="CDD" id="cd03250">
    <property type="entry name" value="ABCC_MRP_domain1"/>
    <property type="match status" value="1"/>
</dbReference>
<feature type="compositionally biased region" description="Basic and acidic residues" evidence="16">
    <location>
        <begin position="931"/>
        <end position="952"/>
    </location>
</feature>
<sequence length="1613" mass="178892">MEANTYMEHFCGGKFWDSNLTWNTESPELTDCFHRTAVLWVPFALLWLLSGVEAHFLLTSKKRSVPYTWLNVLKLTLNCILIVIAVVELGFAVVTIASGAESALLDFVSPLSKIFTYALAAVLVVLNRIQGMRTSGVLFMFWALHTVFGALTTRTHVNRLAREQGAWTNGTQPVSHEEDPPIFLACSWLVGYPLIVLLFLLNCWADAEPKLSLYAVKVDKPCPEGASSFLCRAMFAWLDPLVYKGYRRPLVLGDIWGLNEADTSAEVVPAFDKFWLKSGKPRNDNINAIPKDKSTFSAKSNNSSAKSSIPSSWSKGEVELEPLFHSVSGQKGGSEGRQQTNIMYAMCRAFGGVFLAGCIAKLFETTIVFVSPQILSLLITFVEEGNEPVWRGYMYAVLMLLAATFQTLSMTQHNQRMYIVGMRIRTALISAIYRKALRVSNSLRKELTLGEIVNLMAVDAQRFTELMAYINLVWAAPLQIVLALYFLYQTLGISASAGIVVLILMIPINAWLANRVESLQISQMELKDERVKLTNEVLGGMKILKLYAWEGFFGDLVQGIRNKELKVLKANAYLNGSTCFIWVCAPFLVSLASFGMYVMIDENNVLDAKKAFVSVTLFNIIKQPFTMLPILISNAIQASVSVSRINKFLNADELEPNSVTHDPRELHPVVVENGTFSWGPDETPALTNITLRVETGRLVAVVGPVASGKSSLIACLLGEMDKLCGRVNTKGTIGYVAQQAWIQNATLRDNILFGLPMEKEKYNMVVEACALKADLEMLPGGDLTEIGEKGLNVSGGQKQRIALARAVYNSADVYLFDDPLSAVDSHVGKHIFEHVIGPNGLLRNKTRILVTHGIHYLPETDLVVVLDDGKIAECGQYQDLIDKKGEFSQFVTQHLNDGKIDSPTAPSSTGSPLSENVGNGHGPLPMIDGADPPKLEELQRRLSRKGRQDSQHRRPSLGGPTRKMSRGNQPPMGRVDSIKGLHRRRSSIHRSWSKVTTTLSSSLQEMDEIDVRTAPKQGERLTEAEVAETGSVSLKVYSHYCRAGGLWLCFMTMLFNALYQACAVGTNFWLKQWSDDHERTHKENHTLPVESRDLYLAVYGVFGFGQALTLFISDVAPRLGAWFAAKAMHDVMLHGVVRAPLSFHDVTPQGRILSRFSKDVDVMDNLLPQQIADTLWCMFEVLSTLLVISYSMPIFLSVILPIAILYYFIQRFYVATSRQLKRLESVTRSPIYSHFGESVTGAATIRAYNVKERFIRDSELRVDVNQSCFYPSVIAARWLSVRLETVGNLIIFFAALFAVMSKDTIGGALVGLSISYALQVTSVLNLMVRLSSEVESNIVAVERLKEYGNTPREAEWDLPDKRPPASWPEKGSVSFLDYKVRYREGLDLVLKGLSFNVSGGEKVGIVGRTGAGKSSLTLALFRIVEAADGKIIIDDIDISTLGLHDLRSKITIIPQDPVLFSGSLRMNLDPFGKHSDAELWAALNDAHLKSYVEEEGEGLELEVTEGGENLSVGQRQLVCLARALLRRTRVLVMDEATAGVDLDTDDLIQATIRTKFKDSTVLTIAHRLNTIVDSDVVLVLDQGRLLELDAPERLLKDKNTVFYSMAKDAGLVQ</sequence>
<dbReference type="CDD" id="cd18595">
    <property type="entry name" value="ABC_6TM_MRP1_2_3_6_D1_like"/>
    <property type="match status" value="1"/>
</dbReference>
<dbReference type="SMART" id="SM00382">
    <property type="entry name" value="AAA"/>
    <property type="match status" value="2"/>
</dbReference>
<dbReference type="PROSITE" id="PS50893">
    <property type="entry name" value="ABC_TRANSPORTER_2"/>
    <property type="match status" value="2"/>
</dbReference>
<keyword evidence="5" id="KW-1003">Cell membrane</keyword>
<feature type="transmembrane region" description="Helical" evidence="17">
    <location>
        <begin position="111"/>
        <end position="129"/>
    </location>
</feature>
<dbReference type="SUPFAM" id="SSF90123">
    <property type="entry name" value="ABC transporter transmembrane region"/>
    <property type="match status" value="2"/>
</dbReference>
<keyword evidence="4" id="KW-0813">Transport</keyword>
<evidence type="ECO:0000313" key="21">
    <source>
        <dbReference type="Proteomes" id="UP001219518"/>
    </source>
</evidence>
<evidence type="ECO:0000256" key="4">
    <source>
        <dbReference type="ARBA" id="ARBA00022448"/>
    </source>
</evidence>
<dbReference type="InterPro" id="IPR050173">
    <property type="entry name" value="ABC_transporter_C-like"/>
</dbReference>
<dbReference type="Gene3D" id="3.40.50.300">
    <property type="entry name" value="P-loop containing nucleotide triphosphate hydrolases"/>
    <property type="match status" value="2"/>
</dbReference>
<dbReference type="Proteomes" id="UP001219518">
    <property type="component" value="Unassembled WGS sequence"/>
</dbReference>
<comment type="similarity">
    <text evidence="3">Belongs to the ABC transporter superfamily. ABCC family. Conjugate transporter (TC 3.A.1.208) subfamily.</text>
</comment>
<feature type="region of interest" description="Disordered" evidence="16">
    <location>
        <begin position="897"/>
        <end position="993"/>
    </location>
</feature>
<feature type="transmembrane region" description="Helical" evidence="17">
    <location>
        <begin position="1279"/>
        <end position="1299"/>
    </location>
</feature>